<dbReference type="Proteomes" id="UP001165587">
    <property type="component" value="Unassembled WGS sequence"/>
</dbReference>
<dbReference type="Gene3D" id="3.40.50.720">
    <property type="entry name" value="NAD(P)-binding Rossmann-like Domain"/>
    <property type="match status" value="1"/>
</dbReference>
<dbReference type="SUPFAM" id="SSF51735">
    <property type="entry name" value="NAD(P)-binding Rossmann-fold domains"/>
    <property type="match status" value="1"/>
</dbReference>
<keyword evidence="2" id="KW-0560">Oxidoreductase</keyword>
<evidence type="ECO:0000259" key="5">
    <source>
        <dbReference type="Pfam" id="PF03446"/>
    </source>
</evidence>
<dbReference type="InterPro" id="IPR029154">
    <property type="entry name" value="HIBADH-like_NADP-bd"/>
</dbReference>
<feature type="domain" description="6-phosphogluconate dehydrogenase NADP-binding" evidence="5">
    <location>
        <begin position="5"/>
        <end position="160"/>
    </location>
</feature>
<comment type="caution">
    <text evidence="7">The sequence shown here is derived from an EMBL/GenBank/DDBJ whole genome shotgun (WGS) entry which is preliminary data.</text>
</comment>
<evidence type="ECO:0000259" key="6">
    <source>
        <dbReference type="Pfam" id="PF14833"/>
    </source>
</evidence>
<dbReference type="InterPro" id="IPR015815">
    <property type="entry name" value="HIBADH-related"/>
</dbReference>
<evidence type="ECO:0000256" key="2">
    <source>
        <dbReference type="ARBA" id="ARBA00023002"/>
    </source>
</evidence>
<reference evidence="7" key="1">
    <citation type="submission" date="2022-08" db="EMBL/GenBank/DDBJ databases">
        <authorList>
            <person name="Deng Y."/>
            <person name="Han X.-F."/>
            <person name="Zhang Y.-Q."/>
        </authorList>
    </citation>
    <scope>NUCLEOTIDE SEQUENCE</scope>
    <source>
        <strain evidence="7">CPCC 203407</strain>
    </source>
</reference>
<keyword evidence="3" id="KW-0520">NAD</keyword>
<dbReference type="PIRSF" id="PIRSF000103">
    <property type="entry name" value="HIBADH"/>
    <property type="match status" value="1"/>
</dbReference>
<dbReference type="GO" id="GO:0050661">
    <property type="term" value="F:NADP binding"/>
    <property type="evidence" value="ECO:0007669"/>
    <property type="project" value="InterPro"/>
</dbReference>
<keyword evidence="8" id="KW-1185">Reference proteome</keyword>
<dbReference type="InterPro" id="IPR006115">
    <property type="entry name" value="6PGDH_NADP-bd"/>
</dbReference>
<organism evidence="7 8">
    <name type="scientific">Herbiconiux oxytropis</name>
    <dbReference type="NCBI Taxonomy" id="2970915"/>
    <lineage>
        <taxon>Bacteria</taxon>
        <taxon>Bacillati</taxon>
        <taxon>Actinomycetota</taxon>
        <taxon>Actinomycetes</taxon>
        <taxon>Micrococcales</taxon>
        <taxon>Microbacteriaceae</taxon>
        <taxon>Herbiconiux</taxon>
    </lineage>
</organism>
<evidence type="ECO:0000256" key="4">
    <source>
        <dbReference type="PIRSR" id="PIRSR000103-1"/>
    </source>
</evidence>
<evidence type="ECO:0000313" key="8">
    <source>
        <dbReference type="Proteomes" id="UP001165587"/>
    </source>
</evidence>
<dbReference type="AlphaFoldDB" id="A0AA41XJ76"/>
<comment type="similarity">
    <text evidence="1">Belongs to the HIBADH-related family.</text>
</comment>
<dbReference type="RefSeq" id="WP_259530075.1">
    <property type="nucleotide sequence ID" value="NZ_JANLCK010000008.1"/>
</dbReference>
<dbReference type="Pfam" id="PF03446">
    <property type="entry name" value="NAD_binding_2"/>
    <property type="match status" value="1"/>
</dbReference>
<dbReference type="InterPro" id="IPR036291">
    <property type="entry name" value="NAD(P)-bd_dom_sf"/>
</dbReference>
<evidence type="ECO:0000256" key="1">
    <source>
        <dbReference type="ARBA" id="ARBA00009080"/>
    </source>
</evidence>
<proteinExistence type="inferred from homology"/>
<evidence type="ECO:0000256" key="3">
    <source>
        <dbReference type="ARBA" id="ARBA00023027"/>
    </source>
</evidence>
<dbReference type="GO" id="GO:0016491">
    <property type="term" value="F:oxidoreductase activity"/>
    <property type="evidence" value="ECO:0007669"/>
    <property type="project" value="UniProtKB-KW"/>
</dbReference>
<dbReference type="PANTHER" id="PTHR43060">
    <property type="entry name" value="3-HYDROXYISOBUTYRATE DEHYDROGENASE-LIKE 1, MITOCHONDRIAL-RELATED"/>
    <property type="match status" value="1"/>
</dbReference>
<dbReference type="GO" id="GO:0051287">
    <property type="term" value="F:NAD binding"/>
    <property type="evidence" value="ECO:0007669"/>
    <property type="project" value="InterPro"/>
</dbReference>
<sequence length="307" mass="31538">MTDVIGFIGLGNMGGRMTRRVVDGGVEVLGFDMQRSAVEAAGAKPLGSAAEVAGASDVVFLSLPDSKVVEKVVLEDESFIPALREGAVVVDLSTAAPASTKRISARLAERGVAYLDAGISGGAAAAEKGALTLMVGGDAAALERVQPVLAHFATNVFLMGDSGAGHSTKLLNNFLNAISLAATAEVMVAAKKAGLDLATVLDVLNSSSGVNFATLNRFPKIITGDYLKGGLTNALMMKDVVLYVDHLHELGVASLNSAGPLASFGLAQSLGYGQEISNTVVDAIGDVSGRVRLHEPESTPRHEGQKP</sequence>
<dbReference type="EMBL" id="JANLCK010000008">
    <property type="protein sequence ID" value="MCS5727105.1"/>
    <property type="molecule type" value="Genomic_DNA"/>
</dbReference>
<dbReference type="PANTHER" id="PTHR43060:SF15">
    <property type="entry name" value="3-HYDROXYISOBUTYRATE DEHYDROGENASE-LIKE 1, MITOCHONDRIAL-RELATED"/>
    <property type="match status" value="1"/>
</dbReference>
<dbReference type="InterPro" id="IPR013328">
    <property type="entry name" value="6PGD_dom2"/>
</dbReference>
<gene>
    <name evidence="7" type="ORF">N1028_14490</name>
</gene>
<accession>A0AA41XJ76</accession>
<dbReference type="SUPFAM" id="SSF48179">
    <property type="entry name" value="6-phosphogluconate dehydrogenase C-terminal domain-like"/>
    <property type="match status" value="1"/>
</dbReference>
<feature type="domain" description="3-hydroxyisobutyrate dehydrogenase-like NAD-binding" evidence="6">
    <location>
        <begin position="163"/>
        <end position="255"/>
    </location>
</feature>
<dbReference type="InterPro" id="IPR008927">
    <property type="entry name" value="6-PGluconate_DH-like_C_sf"/>
</dbReference>
<evidence type="ECO:0000313" key="7">
    <source>
        <dbReference type="EMBL" id="MCS5727105.1"/>
    </source>
</evidence>
<protein>
    <submittedName>
        <fullName evidence="7">NAD(P)-dependent oxidoreductase</fullName>
    </submittedName>
</protein>
<dbReference type="Gene3D" id="1.10.1040.10">
    <property type="entry name" value="N-(1-d-carboxylethyl)-l-norvaline Dehydrogenase, domain 2"/>
    <property type="match status" value="1"/>
</dbReference>
<name>A0AA41XJ76_9MICO</name>
<dbReference type="Pfam" id="PF14833">
    <property type="entry name" value="NAD_binding_11"/>
    <property type="match status" value="1"/>
</dbReference>
<feature type="active site" evidence="4">
    <location>
        <position position="169"/>
    </location>
</feature>